<dbReference type="PANTHER" id="PTHR21621">
    <property type="entry name" value="RIBOSOMAL PROTEIN S6 MODIFICATION PROTEIN"/>
    <property type="match status" value="1"/>
</dbReference>
<keyword evidence="4" id="KW-1185">Reference proteome</keyword>
<dbReference type="Gene3D" id="3.40.50.20">
    <property type="match status" value="1"/>
</dbReference>
<protein>
    <submittedName>
        <fullName evidence="3">ATP-grasp domain-containing protein</fullName>
    </submittedName>
</protein>
<evidence type="ECO:0000313" key="3">
    <source>
        <dbReference type="EMBL" id="MDC3423899.1"/>
    </source>
</evidence>
<gene>
    <name evidence="3" type="ORF">NC797_05175</name>
</gene>
<proteinExistence type="predicted"/>
<evidence type="ECO:0000259" key="2">
    <source>
        <dbReference type="PROSITE" id="PS50975"/>
    </source>
</evidence>
<dbReference type="InterPro" id="IPR011761">
    <property type="entry name" value="ATP-grasp"/>
</dbReference>
<dbReference type="SUPFAM" id="SSF56059">
    <property type="entry name" value="Glutathione synthetase ATP-binding domain-like"/>
    <property type="match status" value="1"/>
</dbReference>
<dbReference type="GO" id="GO:0046872">
    <property type="term" value="F:metal ion binding"/>
    <property type="evidence" value="ECO:0007669"/>
    <property type="project" value="InterPro"/>
</dbReference>
<dbReference type="Pfam" id="PF08443">
    <property type="entry name" value="RimK"/>
    <property type="match status" value="1"/>
</dbReference>
<dbReference type="GO" id="GO:0043774">
    <property type="term" value="F:coenzyme F420-2 alpha-glutamyl ligase activity"/>
    <property type="evidence" value="ECO:0007669"/>
    <property type="project" value="TreeGrafter"/>
</dbReference>
<sequence length="288" mass="32867">MKKGWILYRAKDAKRNQAFIQWFQEESLKQSLSLELVFVEDLMIGIIDNQLQIKWRNRPVILPDFAIVRTMDPLLSQQLELLGIPVFNSSTVSRICNDKTLTHQYLATFGLSMMDTIFLHGDDLPTIKPPISFPFVIKPTNARSGNGVYMIRNQQDWNKTRNDFSLKNVLIQSCDVQVGKDLRVFVVGKEIVGAVLRENKTDFKANFSLGGTATWYDLANHEIELIEKIMDVFDFGMVGIDFLIGNDGELLFNEIEDVVGSRTLSNVSSVNIVEKYVALIHDIVYRQD</sequence>
<dbReference type="GO" id="GO:0005524">
    <property type="term" value="F:ATP binding"/>
    <property type="evidence" value="ECO:0007669"/>
    <property type="project" value="UniProtKB-UniRule"/>
</dbReference>
<keyword evidence="1" id="KW-0067">ATP-binding</keyword>
<accession>A0A9X3WUZ9</accession>
<evidence type="ECO:0000256" key="1">
    <source>
        <dbReference type="PROSITE-ProRule" id="PRU00409"/>
    </source>
</evidence>
<dbReference type="AlphaFoldDB" id="A0A9X3WUZ9"/>
<comment type="caution">
    <text evidence="3">The sequence shown here is derived from an EMBL/GenBank/DDBJ whole genome shotgun (WGS) entry which is preliminary data.</text>
</comment>
<dbReference type="InterPro" id="IPR013651">
    <property type="entry name" value="ATP-grasp_RimK-type"/>
</dbReference>
<dbReference type="EMBL" id="JAMQKB010000003">
    <property type="protein sequence ID" value="MDC3423899.1"/>
    <property type="molecule type" value="Genomic_DNA"/>
</dbReference>
<feature type="domain" description="ATP-grasp" evidence="2">
    <location>
        <begin position="103"/>
        <end position="281"/>
    </location>
</feature>
<dbReference type="Proteomes" id="UP001145050">
    <property type="component" value="Unassembled WGS sequence"/>
</dbReference>
<keyword evidence="1" id="KW-0547">Nucleotide-binding</keyword>
<name>A0A9X3WUZ9_9BACI</name>
<dbReference type="PANTHER" id="PTHR21621:SF2">
    <property type="entry name" value="COENZYME GAMMA-F420-2:ALPHA-L-GLUTAMATE LIGASE"/>
    <property type="match status" value="1"/>
</dbReference>
<evidence type="ECO:0000313" key="4">
    <source>
        <dbReference type="Proteomes" id="UP001145050"/>
    </source>
</evidence>
<reference evidence="3" key="1">
    <citation type="submission" date="2022-06" db="EMBL/GenBank/DDBJ databases">
        <title>Aquibacillus sp. a new bacterium isolated from soil saline samples.</title>
        <authorList>
            <person name="Galisteo C."/>
            <person name="De La Haba R."/>
            <person name="Sanchez-Porro C."/>
            <person name="Ventosa A."/>
        </authorList>
    </citation>
    <scope>NUCLEOTIDE SEQUENCE</scope>
    <source>
        <strain evidence="3">3ASR75-11</strain>
    </source>
</reference>
<dbReference type="RefSeq" id="WP_272435679.1">
    <property type="nucleotide sequence ID" value="NZ_JAMQKB010000003.1"/>
</dbReference>
<dbReference type="GO" id="GO:0005737">
    <property type="term" value="C:cytoplasm"/>
    <property type="evidence" value="ECO:0007669"/>
    <property type="project" value="TreeGrafter"/>
</dbReference>
<organism evidence="3 4">
    <name type="scientific">Terrihalobacillus insolitus</name>
    <dbReference type="NCBI Taxonomy" id="2950438"/>
    <lineage>
        <taxon>Bacteria</taxon>
        <taxon>Bacillati</taxon>
        <taxon>Bacillota</taxon>
        <taxon>Bacilli</taxon>
        <taxon>Bacillales</taxon>
        <taxon>Bacillaceae</taxon>
        <taxon>Terrihalobacillus</taxon>
    </lineage>
</organism>
<dbReference type="PROSITE" id="PS50975">
    <property type="entry name" value="ATP_GRASP"/>
    <property type="match status" value="1"/>
</dbReference>
<dbReference type="Gene3D" id="3.30.470.20">
    <property type="entry name" value="ATP-grasp fold, B domain"/>
    <property type="match status" value="1"/>
</dbReference>